<dbReference type="GO" id="GO:0005576">
    <property type="term" value="C:extracellular region"/>
    <property type="evidence" value="ECO:0007669"/>
    <property type="project" value="TreeGrafter"/>
</dbReference>
<evidence type="ECO:0000256" key="7">
    <source>
        <dbReference type="ARBA" id="ARBA00023136"/>
    </source>
</evidence>
<keyword evidence="10 12" id="KW-0449">Lipoprotein</keyword>
<evidence type="ECO:0000256" key="12">
    <source>
        <dbReference type="RuleBase" id="RU003519"/>
    </source>
</evidence>
<dbReference type="PANTHER" id="PTHR10822:SF12">
    <property type="entry name" value="GLYPICAN-5"/>
    <property type="match status" value="1"/>
</dbReference>
<dbReference type="GO" id="GO:0005886">
    <property type="term" value="C:plasma membrane"/>
    <property type="evidence" value="ECO:0007669"/>
    <property type="project" value="UniProtKB-SubCell"/>
</dbReference>
<comment type="caution">
    <text evidence="14">The sequence shown here is derived from an EMBL/GenBank/DDBJ whole genome shotgun (WGS) entry which is preliminary data.</text>
</comment>
<dbReference type="Proteomes" id="UP000269221">
    <property type="component" value="Unassembled WGS sequence"/>
</dbReference>
<protein>
    <submittedName>
        <fullName evidence="14">Uncharacterized protein</fullName>
    </submittedName>
</protein>
<dbReference type="AlphaFoldDB" id="A0A3M0J2U2"/>
<keyword evidence="3" id="KW-1003">Cell membrane</keyword>
<keyword evidence="15" id="KW-1185">Reference proteome</keyword>
<evidence type="ECO:0000256" key="11">
    <source>
        <dbReference type="RuleBase" id="RU003518"/>
    </source>
</evidence>
<evidence type="ECO:0000256" key="1">
    <source>
        <dbReference type="ARBA" id="ARBA00004609"/>
    </source>
</evidence>
<dbReference type="PANTHER" id="PTHR10822">
    <property type="entry name" value="GLYPICAN"/>
    <property type="match status" value="1"/>
</dbReference>
<evidence type="ECO:0000256" key="9">
    <source>
        <dbReference type="ARBA" id="ARBA00023207"/>
    </source>
</evidence>
<evidence type="ECO:0000256" key="5">
    <source>
        <dbReference type="ARBA" id="ARBA00022729"/>
    </source>
</evidence>
<evidence type="ECO:0000313" key="14">
    <source>
        <dbReference type="EMBL" id="RMB88926.1"/>
    </source>
</evidence>
<dbReference type="GO" id="GO:0098552">
    <property type="term" value="C:side of membrane"/>
    <property type="evidence" value="ECO:0007669"/>
    <property type="project" value="UniProtKB-KW"/>
</dbReference>
<name>A0A3M0J2U2_HIRRU</name>
<keyword evidence="5" id="KW-0732">Signal</keyword>
<comment type="subcellular location">
    <subcellularLocation>
        <location evidence="1 12">Cell membrane</location>
        <topology evidence="1 12">Lipid-anchor</topology>
        <topology evidence="1 12">GPI-anchor</topology>
    </subcellularLocation>
</comment>
<gene>
    <name evidence="14" type="ORF">DUI87_34692</name>
</gene>
<keyword evidence="8" id="KW-0325">Glycoprotein</keyword>
<keyword evidence="9 12" id="KW-0357">Heparan sulfate</keyword>
<keyword evidence="4 12" id="KW-0336">GPI-anchor</keyword>
<evidence type="ECO:0000256" key="4">
    <source>
        <dbReference type="ARBA" id="ARBA00022622"/>
    </source>
</evidence>
<dbReference type="GO" id="GO:0016477">
    <property type="term" value="P:cell migration"/>
    <property type="evidence" value="ECO:0007669"/>
    <property type="project" value="TreeGrafter"/>
</dbReference>
<evidence type="ECO:0000313" key="15">
    <source>
        <dbReference type="Proteomes" id="UP000269221"/>
    </source>
</evidence>
<accession>A0A3M0J2U2</accession>
<proteinExistence type="inferred from homology"/>
<comment type="similarity">
    <text evidence="2 11">Belongs to the glypican family.</text>
</comment>
<dbReference type="GO" id="GO:1905475">
    <property type="term" value="P:regulation of protein localization to membrane"/>
    <property type="evidence" value="ECO:0007669"/>
    <property type="project" value="TreeGrafter"/>
</dbReference>
<comment type="function">
    <text evidence="12">Cell surface proteoglycan.</text>
</comment>
<dbReference type="GO" id="GO:0009986">
    <property type="term" value="C:cell surface"/>
    <property type="evidence" value="ECO:0007669"/>
    <property type="project" value="TreeGrafter"/>
</dbReference>
<evidence type="ECO:0000256" key="8">
    <source>
        <dbReference type="ARBA" id="ARBA00023180"/>
    </source>
</evidence>
<dbReference type="Pfam" id="PF01153">
    <property type="entry name" value="Glypican"/>
    <property type="match status" value="1"/>
</dbReference>
<reference evidence="14 15" key="1">
    <citation type="submission" date="2018-07" db="EMBL/GenBank/DDBJ databases">
        <title>A high quality draft genome assembly of the barn swallow (H. rustica rustica).</title>
        <authorList>
            <person name="Formenti G."/>
            <person name="Chiara M."/>
            <person name="Poveda L."/>
            <person name="Francoijs K.-J."/>
            <person name="Bonisoli-Alquati A."/>
            <person name="Canova L."/>
            <person name="Gianfranceschi L."/>
            <person name="Horner D.S."/>
            <person name="Saino N."/>
        </authorList>
    </citation>
    <scope>NUCLEOTIDE SEQUENCE [LARGE SCALE GENOMIC DNA]</scope>
    <source>
        <strain evidence="14">Chelidonia</strain>
        <tissue evidence="14">Blood</tissue>
    </source>
</reference>
<keyword evidence="7 12" id="KW-0472">Membrane</keyword>
<dbReference type="GO" id="GO:0090263">
    <property type="term" value="P:positive regulation of canonical Wnt signaling pathway"/>
    <property type="evidence" value="ECO:0007669"/>
    <property type="project" value="TreeGrafter"/>
</dbReference>
<evidence type="ECO:0000256" key="3">
    <source>
        <dbReference type="ARBA" id="ARBA00022475"/>
    </source>
</evidence>
<feature type="region of interest" description="Disordered" evidence="13">
    <location>
        <begin position="67"/>
        <end position="113"/>
    </location>
</feature>
<keyword evidence="6 12" id="KW-0654">Proteoglycan</keyword>
<dbReference type="STRING" id="333673.A0A3M0J2U2"/>
<evidence type="ECO:0000256" key="13">
    <source>
        <dbReference type="SAM" id="MobiDB-lite"/>
    </source>
</evidence>
<sequence length="113" mass="11974">MACCPSTMPGCLAGTAGVGPHWHSFIQCLQELSGALSRAHGTEHVLLNFHSLVRDALEQAQINRAKASEQGNINVGPESPREDTMNRAAAEEASSGTESCGNSFPEPEEPDPM</sequence>
<organism evidence="14 15">
    <name type="scientific">Hirundo rustica rustica</name>
    <dbReference type="NCBI Taxonomy" id="333673"/>
    <lineage>
        <taxon>Eukaryota</taxon>
        <taxon>Metazoa</taxon>
        <taxon>Chordata</taxon>
        <taxon>Craniata</taxon>
        <taxon>Vertebrata</taxon>
        <taxon>Euteleostomi</taxon>
        <taxon>Archelosauria</taxon>
        <taxon>Archosauria</taxon>
        <taxon>Dinosauria</taxon>
        <taxon>Saurischia</taxon>
        <taxon>Theropoda</taxon>
        <taxon>Coelurosauria</taxon>
        <taxon>Aves</taxon>
        <taxon>Neognathae</taxon>
        <taxon>Neoaves</taxon>
        <taxon>Telluraves</taxon>
        <taxon>Australaves</taxon>
        <taxon>Passeriformes</taxon>
        <taxon>Sylvioidea</taxon>
        <taxon>Hirundinidae</taxon>
        <taxon>Hirundo</taxon>
    </lineage>
</organism>
<dbReference type="InterPro" id="IPR001863">
    <property type="entry name" value="Glypican"/>
</dbReference>
<evidence type="ECO:0000256" key="2">
    <source>
        <dbReference type="ARBA" id="ARBA00010260"/>
    </source>
</evidence>
<dbReference type="EMBL" id="QRBI01000308">
    <property type="protein sequence ID" value="RMB88926.1"/>
    <property type="molecule type" value="Genomic_DNA"/>
</dbReference>
<evidence type="ECO:0000256" key="10">
    <source>
        <dbReference type="ARBA" id="ARBA00023288"/>
    </source>
</evidence>
<evidence type="ECO:0000256" key="6">
    <source>
        <dbReference type="ARBA" id="ARBA00022974"/>
    </source>
</evidence>